<feature type="transmembrane region" description="Helical" evidence="8">
    <location>
        <begin position="147"/>
        <end position="172"/>
    </location>
</feature>
<evidence type="ECO:0000256" key="7">
    <source>
        <dbReference type="ARBA" id="ARBA00023136"/>
    </source>
</evidence>
<protein>
    <recommendedName>
        <fullName evidence="9">Phosphate transport system permease protein</fullName>
    </recommendedName>
</protein>
<dbReference type="InterPro" id="IPR000515">
    <property type="entry name" value="MetI-like"/>
</dbReference>
<dbReference type="PANTHER" id="PTHR30425:SF2">
    <property type="entry name" value="ABC TRANSPORTER PERMEASE PROTEIN YQGH-RELATED"/>
    <property type="match status" value="1"/>
</dbReference>
<dbReference type="EMBL" id="LOHZ01000019">
    <property type="protein sequence ID" value="KYO67989.1"/>
    <property type="molecule type" value="Genomic_DNA"/>
</dbReference>
<proteinExistence type="inferred from homology"/>
<keyword evidence="3 8" id="KW-0813">Transport</keyword>
<reference evidence="11 12" key="1">
    <citation type="submission" date="2015-12" db="EMBL/GenBank/DDBJ databases">
        <title>Draft genome of Thermovenabulum gondwanense isolated from a red thermophilic microbial mat colonisisng an outflow channel of a bore well.</title>
        <authorList>
            <person name="Patel B.K."/>
        </authorList>
    </citation>
    <scope>NUCLEOTIDE SEQUENCE [LARGE SCALE GENOMIC DNA]</scope>
    <source>
        <strain evidence="11 12">R270</strain>
    </source>
</reference>
<evidence type="ECO:0000256" key="9">
    <source>
        <dbReference type="RuleBase" id="RU363054"/>
    </source>
</evidence>
<dbReference type="Pfam" id="PF00528">
    <property type="entry name" value="BPD_transp_1"/>
    <property type="match status" value="1"/>
</dbReference>
<keyword evidence="7 8" id="KW-0472">Membrane</keyword>
<keyword evidence="12" id="KW-1185">Reference proteome</keyword>
<evidence type="ECO:0000256" key="4">
    <source>
        <dbReference type="ARBA" id="ARBA00022475"/>
    </source>
</evidence>
<feature type="transmembrane region" description="Helical" evidence="8">
    <location>
        <begin position="12"/>
        <end position="34"/>
    </location>
</feature>
<dbReference type="NCBIfam" id="TIGR02138">
    <property type="entry name" value="phosphate_pstC"/>
    <property type="match status" value="1"/>
</dbReference>
<evidence type="ECO:0000256" key="8">
    <source>
        <dbReference type="RuleBase" id="RU363032"/>
    </source>
</evidence>
<accession>A0A161PZ21</accession>
<feature type="transmembrane region" description="Helical" evidence="8">
    <location>
        <begin position="262"/>
        <end position="285"/>
    </location>
</feature>
<evidence type="ECO:0000256" key="5">
    <source>
        <dbReference type="ARBA" id="ARBA00022692"/>
    </source>
</evidence>
<dbReference type="STRING" id="520767.ATZ99_02990"/>
<dbReference type="InterPro" id="IPR011864">
    <property type="entry name" value="Phosphate_PstC"/>
</dbReference>
<dbReference type="PATRIC" id="fig|520767.4.peg.303"/>
<dbReference type="SUPFAM" id="SSF161098">
    <property type="entry name" value="MetI-like"/>
    <property type="match status" value="1"/>
</dbReference>
<keyword evidence="5 8" id="KW-0812">Transmembrane</keyword>
<feature type="transmembrane region" description="Helical" evidence="8">
    <location>
        <begin position="65"/>
        <end position="90"/>
    </location>
</feature>
<sequence>MKPKMMDKLGSFFAFFCALLSVLITIFILVFIFFKGIRTFTVDKISIFHFLFSANWNMENQNGQAGALAFLLGSISVSLLALLLSLPLSLGLSVFTAEISRKIGENFLQPVVEMFAGIPSVVYGWMGLSILVPIIRKSFGGTGFSLLAGGIVLGIMIFPTITSISVDTLKALPRDLREASLALGATRWQTIKHVLLPAALPGILTGVVLGLARAFGEALAVQMVIGNSVRIPDSLINPVHTLTSILTMEMGNTTWGTLWNDALWSIALLLLMISLFFIGLIRFFAKRRVFR</sequence>
<dbReference type="GO" id="GO:0006817">
    <property type="term" value="P:phosphate ion transport"/>
    <property type="evidence" value="ECO:0007669"/>
    <property type="project" value="UniProtKB-KW"/>
</dbReference>
<comment type="caution">
    <text evidence="11">The sequence shown here is derived from an EMBL/GenBank/DDBJ whole genome shotgun (WGS) entry which is preliminary data.</text>
</comment>
<name>A0A161PZ21_9FIRM</name>
<feature type="transmembrane region" description="Helical" evidence="8">
    <location>
        <begin position="111"/>
        <end position="135"/>
    </location>
</feature>
<comment type="similarity">
    <text evidence="2 9">Belongs to the binding-protein-dependent transport system permease family. CysTW subfamily.</text>
</comment>
<dbReference type="GO" id="GO:0005315">
    <property type="term" value="F:phosphate transmembrane transporter activity"/>
    <property type="evidence" value="ECO:0007669"/>
    <property type="project" value="InterPro"/>
</dbReference>
<dbReference type="GO" id="GO:0005886">
    <property type="term" value="C:plasma membrane"/>
    <property type="evidence" value="ECO:0007669"/>
    <property type="project" value="UniProtKB-SubCell"/>
</dbReference>
<evidence type="ECO:0000256" key="6">
    <source>
        <dbReference type="ARBA" id="ARBA00022989"/>
    </source>
</evidence>
<dbReference type="AlphaFoldDB" id="A0A161PZ21"/>
<dbReference type="PANTHER" id="PTHR30425">
    <property type="entry name" value="PHOSPHATE TRANSPORT SYSTEM PERMEASE PROTEIN PST"/>
    <property type="match status" value="1"/>
</dbReference>
<dbReference type="RefSeq" id="WP_068747479.1">
    <property type="nucleotide sequence ID" value="NZ_LOHZ01000019.1"/>
</dbReference>
<feature type="transmembrane region" description="Helical" evidence="8">
    <location>
        <begin position="193"/>
        <end position="215"/>
    </location>
</feature>
<comment type="function">
    <text evidence="9">Part of the binding-protein-dependent transport system for phosphate; probably responsible for the translocation of the substrate across the membrane.</text>
</comment>
<comment type="subcellular location">
    <subcellularLocation>
        <location evidence="1 8">Cell membrane</location>
        <topology evidence="1 8">Multi-pass membrane protein</topology>
    </subcellularLocation>
</comment>
<feature type="domain" description="ABC transmembrane type-1" evidence="10">
    <location>
        <begin position="71"/>
        <end position="281"/>
    </location>
</feature>
<evidence type="ECO:0000259" key="10">
    <source>
        <dbReference type="PROSITE" id="PS50928"/>
    </source>
</evidence>
<evidence type="ECO:0000313" key="12">
    <source>
        <dbReference type="Proteomes" id="UP000075737"/>
    </source>
</evidence>
<keyword evidence="6 8" id="KW-1133">Transmembrane helix</keyword>
<dbReference type="Proteomes" id="UP000075737">
    <property type="component" value="Unassembled WGS sequence"/>
</dbReference>
<evidence type="ECO:0000256" key="2">
    <source>
        <dbReference type="ARBA" id="ARBA00007069"/>
    </source>
</evidence>
<dbReference type="InterPro" id="IPR035906">
    <property type="entry name" value="MetI-like_sf"/>
</dbReference>
<dbReference type="PROSITE" id="PS50928">
    <property type="entry name" value="ABC_TM1"/>
    <property type="match status" value="1"/>
</dbReference>
<gene>
    <name evidence="11" type="primary">pstC</name>
    <name evidence="11" type="ORF">ATZ99_02990</name>
</gene>
<keyword evidence="4 9" id="KW-1003">Cell membrane</keyword>
<dbReference type="Gene3D" id="1.10.3720.10">
    <property type="entry name" value="MetI-like"/>
    <property type="match status" value="1"/>
</dbReference>
<dbReference type="OrthoDB" id="9785113at2"/>
<organism evidence="11 12">
    <name type="scientific">Thermovenabulum gondwanense</name>
    <dbReference type="NCBI Taxonomy" id="520767"/>
    <lineage>
        <taxon>Bacteria</taxon>
        <taxon>Bacillati</taxon>
        <taxon>Bacillota</taxon>
        <taxon>Clostridia</taxon>
        <taxon>Thermosediminibacterales</taxon>
        <taxon>Thermosediminibacteraceae</taxon>
        <taxon>Thermovenabulum</taxon>
    </lineage>
</organism>
<keyword evidence="9" id="KW-0592">Phosphate transport</keyword>
<evidence type="ECO:0000313" key="11">
    <source>
        <dbReference type="EMBL" id="KYO67989.1"/>
    </source>
</evidence>
<evidence type="ECO:0000256" key="3">
    <source>
        <dbReference type="ARBA" id="ARBA00022448"/>
    </source>
</evidence>
<evidence type="ECO:0000256" key="1">
    <source>
        <dbReference type="ARBA" id="ARBA00004651"/>
    </source>
</evidence>
<dbReference type="CDD" id="cd06261">
    <property type="entry name" value="TM_PBP2"/>
    <property type="match status" value="1"/>
</dbReference>
<dbReference type="InterPro" id="IPR051124">
    <property type="entry name" value="Phosphate_Transport_Permease"/>
</dbReference>